<dbReference type="GO" id="GO:0045071">
    <property type="term" value="P:negative regulation of viral genome replication"/>
    <property type="evidence" value="ECO:0007669"/>
    <property type="project" value="TreeGrafter"/>
</dbReference>
<evidence type="ECO:0000256" key="1">
    <source>
        <dbReference type="ARBA" id="ARBA00009526"/>
    </source>
</evidence>
<comment type="similarity">
    <text evidence="1">Belongs to the 2-5A synthase family.</text>
</comment>
<keyword evidence="3" id="KW-0391">Immunity</keyword>
<feature type="domain" description="2'-5'-oligoadenylate synthetase 1" evidence="6">
    <location>
        <begin position="105"/>
        <end position="285"/>
    </location>
</feature>
<reference evidence="7 8" key="1">
    <citation type="submission" date="2019-11" db="EMBL/GenBank/DDBJ databases">
        <authorList>
            <person name="Yang C."/>
            <person name="Li F."/>
        </authorList>
    </citation>
    <scope>NUCLEOTIDE SEQUENCE [LARGE SCALE GENOMIC DNA]</scope>
    <source>
        <strain evidence="7">KB4526</strain>
        <tissue evidence="7">Muscle</tissue>
    </source>
</reference>
<dbReference type="Gene3D" id="1.10.1410.20">
    <property type="entry name" value="2'-5'-oligoadenylate synthetase 1, domain 2"/>
    <property type="match status" value="2"/>
</dbReference>
<dbReference type="Pfam" id="PF10421">
    <property type="entry name" value="OAS1_C"/>
    <property type="match status" value="2"/>
</dbReference>
<keyword evidence="4" id="KW-0694">RNA-binding</keyword>
<dbReference type="PANTHER" id="PTHR11258">
    <property type="entry name" value="2-5 OLIGOADENYLATE SYNTHETASE"/>
    <property type="match status" value="1"/>
</dbReference>
<sequence>QGGSSGKGTTLNYSSDVDLVLFLSCFPSFQDQAEHRGSIIKFIKKRLTQYSKNLAYSITMVPQRKTTMVPRSLSFHIQARKNSEAIGVDVLPAYDALRNFCPDSKPSPEIYEELITSGGHPGEFAPSFTELQRHFVKSRPVKLKNLLRLMKHWYQQHLKPKYRKASLPAKYALELLTIYAWEIGTDESDNFDLDKGFRAVMELLVDYEDICIYWTKYYDFQNETVKIYIKQQLKECRPVILDPADPTNNLGKEKRWDLVAREAAHCLRQACCKNDDSSQDWHVQMAWTPALYDTPASRLDSFVAQWLQPSREWKEDVLEAVQTVQKFLREEHFEGEHGLDQEVRVLKVVKVGSFGNGTVLRSTSEVELVVFLSCFHSFQEEAKHHQAILSLIWKRLWCCQDLLALGLEDVEIVQGVPDALVFTIQTRETAELVTVTIVPAYRALGSSVSTSQPHPEVYVSLIETHGYPGNFSPSFSELQRNFVKHRPTKLKSLLRLVKHWYLQCVKAKCPRAALPPVYALELLTIYAWEMGAEERESFRLDEGFATVMEMLREYSFLCIYWTTFYTFQNPVIKAFVRNQLKRHRPIILDPADPTHNVAEGYRWDIVAQRASQCLKQNCCYDNRETPVPSWAVKVMA</sequence>
<dbReference type="GO" id="GO:0051607">
    <property type="term" value="P:defense response to virus"/>
    <property type="evidence" value="ECO:0007669"/>
    <property type="project" value="UniProtKB-KW"/>
</dbReference>
<dbReference type="GO" id="GO:0016020">
    <property type="term" value="C:membrane"/>
    <property type="evidence" value="ECO:0007669"/>
    <property type="project" value="TreeGrafter"/>
</dbReference>
<dbReference type="InterPro" id="IPR006116">
    <property type="entry name" value="NT_2-5OAS_ClassI-CCAase"/>
</dbReference>
<evidence type="ECO:0000259" key="6">
    <source>
        <dbReference type="Pfam" id="PF10421"/>
    </source>
</evidence>
<dbReference type="InterPro" id="IPR043518">
    <property type="entry name" value="2-5OAS_N_CS"/>
</dbReference>
<dbReference type="GO" id="GO:0003725">
    <property type="term" value="F:double-stranded RNA binding"/>
    <property type="evidence" value="ECO:0007669"/>
    <property type="project" value="TreeGrafter"/>
</dbReference>
<evidence type="ECO:0000313" key="8">
    <source>
        <dbReference type="Proteomes" id="UP000475037"/>
    </source>
</evidence>
<name>A0A6G1AW34_CROCR</name>
<dbReference type="GO" id="GO:0005829">
    <property type="term" value="C:cytosol"/>
    <property type="evidence" value="ECO:0007669"/>
    <property type="project" value="TreeGrafter"/>
</dbReference>
<keyword evidence="2" id="KW-0399">Innate immunity</keyword>
<dbReference type="PANTHER" id="PTHR11258:SF16">
    <property type="entry name" value="2'-5'-OLIGOADENYLATE SYNTHASE-LIKE PROTEIN"/>
    <property type="match status" value="1"/>
</dbReference>
<evidence type="ECO:0000313" key="7">
    <source>
        <dbReference type="EMBL" id="KAF0879752.1"/>
    </source>
</evidence>
<dbReference type="GO" id="GO:0016779">
    <property type="term" value="F:nucleotidyltransferase activity"/>
    <property type="evidence" value="ECO:0007669"/>
    <property type="project" value="InterPro"/>
</dbReference>
<dbReference type="FunFam" id="3.30.460.10:FF:000007">
    <property type="entry name" value="2'-5'-oligoadenylate synthetase 1"/>
    <property type="match status" value="1"/>
</dbReference>
<evidence type="ECO:0000256" key="2">
    <source>
        <dbReference type="ARBA" id="ARBA00022588"/>
    </source>
</evidence>
<dbReference type="CDD" id="cd05400">
    <property type="entry name" value="NT_2-5OAS_ClassI-CCAase"/>
    <property type="match status" value="1"/>
</dbReference>
<dbReference type="GO" id="GO:0005654">
    <property type="term" value="C:nucleoplasm"/>
    <property type="evidence" value="ECO:0007669"/>
    <property type="project" value="TreeGrafter"/>
</dbReference>
<feature type="domain" description="2'-5'-oligoadenylate synthetase 1" evidence="6">
    <location>
        <begin position="452"/>
        <end position="634"/>
    </location>
</feature>
<evidence type="ECO:0000256" key="4">
    <source>
        <dbReference type="ARBA" id="ARBA00022884"/>
    </source>
</evidence>
<protein>
    <submittedName>
        <fullName evidence="7">OASL1 protein</fullName>
    </submittedName>
</protein>
<dbReference type="PROSITE" id="PS00833">
    <property type="entry name" value="25A_SYNTH_2"/>
    <property type="match status" value="2"/>
</dbReference>
<evidence type="ECO:0000256" key="3">
    <source>
        <dbReference type="ARBA" id="ARBA00022859"/>
    </source>
</evidence>
<feature type="non-terminal residue" evidence="7">
    <location>
        <position position="636"/>
    </location>
</feature>
<feature type="non-terminal residue" evidence="7">
    <location>
        <position position="1"/>
    </location>
</feature>
<keyword evidence="5" id="KW-0051">Antiviral defense</keyword>
<dbReference type="InterPro" id="IPR043519">
    <property type="entry name" value="NT_sf"/>
</dbReference>
<organism evidence="7 8">
    <name type="scientific">Crocuta crocuta</name>
    <name type="common">Spotted hyena</name>
    <dbReference type="NCBI Taxonomy" id="9678"/>
    <lineage>
        <taxon>Eukaryota</taxon>
        <taxon>Metazoa</taxon>
        <taxon>Chordata</taxon>
        <taxon>Craniata</taxon>
        <taxon>Vertebrata</taxon>
        <taxon>Euteleostomi</taxon>
        <taxon>Mammalia</taxon>
        <taxon>Eutheria</taxon>
        <taxon>Laurasiatheria</taxon>
        <taxon>Carnivora</taxon>
        <taxon>Feliformia</taxon>
        <taxon>Hyaenidae</taxon>
        <taxon>Crocuta</taxon>
    </lineage>
</organism>
<gene>
    <name evidence="7" type="primary">Oasl</name>
    <name evidence="7" type="ORF">FOF47_R20003</name>
</gene>
<dbReference type="GO" id="GO:0045087">
    <property type="term" value="P:innate immune response"/>
    <property type="evidence" value="ECO:0007669"/>
    <property type="project" value="UniProtKB-KW"/>
</dbReference>
<dbReference type="InterPro" id="IPR006117">
    <property type="entry name" value="2-5OAS_C_CS"/>
</dbReference>
<comment type="caution">
    <text evidence="7">The sequence shown here is derived from an EMBL/GenBank/DDBJ whole genome shotgun (WGS) entry which is preliminary data.</text>
</comment>
<dbReference type="AlphaFoldDB" id="A0A6G1AW34"/>
<accession>A0A6G1AW34</accession>
<dbReference type="FunFam" id="1.10.1410.20:FF:000001">
    <property type="entry name" value="2'-5'-oligoadenylate synthetase 1"/>
    <property type="match status" value="2"/>
</dbReference>
<dbReference type="Proteomes" id="UP000475037">
    <property type="component" value="Unassembled WGS sequence"/>
</dbReference>
<evidence type="ECO:0000256" key="5">
    <source>
        <dbReference type="ARBA" id="ARBA00023118"/>
    </source>
</evidence>
<dbReference type="PROSITE" id="PS50152">
    <property type="entry name" value="25A_SYNTH_3"/>
    <property type="match status" value="2"/>
</dbReference>
<dbReference type="PROSITE" id="PS00832">
    <property type="entry name" value="25A_SYNTH_1"/>
    <property type="match status" value="2"/>
</dbReference>
<dbReference type="InterPro" id="IPR018952">
    <property type="entry name" value="2-5-oligoAdlate_synth_1_dom2/C"/>
</dbReference>
<keyword evidence="8" id="KW-1185">Reference proteome</keyword>
<dbReference type="SUPFAM" id="SSF81631">
    <property type="entry name" value="PAP/OAS1 substrate-binding domain"/>
    <property type="match status" value="2"/>
</dbReference>
<dbReference type="EMBL" id="VOAJ01003456">
    <property type="protein sequence ID" value="KAF0879752.1"/>
    <property type="molecule type" value="Genomic_DNA"/>
</dbReference>
<dbReference type="SUPFAM" id="SSF81301">
    <property type="entry name" value="Nucleotidyltransferase"/>
    <property type="match status" value="2"/>
</dbReference>
<proteinExistence type="inferred from homology"/>
<dbReference type="Gene3D" id="3.30.460.10">
    <property type="entry name" value="Beta Polymerase, domain 2"/>
    <property type="match status" value="2"/>
</dbReference>